<keyword evidence="2" id="KW-1185">Reference proteome</keyword>
<dbReference type="PROSITE" id="PS51257">
    <property type="entry name" value="PROKAR_LIPOPROTEIN"/>
    <property type="match status" value="1"/>
</dbReference>
<dbReference type="EMBL" id="JAPFGC010000002">
    <property type="protein sequence ID" value="MDA0176844.1"/>
    <property type="molecule type" value="Genomic_DNA"/>
</dbReference>
<evidence type="ECO:0000313" key="1">
    <source>
        <dbReference type="EMBL" id="MDA0176844.1"/>
    </source>
</evidence>
<protein>
    <recommendedName>
        <fullName evidence="3">Lipoprotein</fullName>
    </recommendedName>
</protein>
<name>A0ABT4RYG1_9FLAO</name>
<dbReference type="RefSeq" id="WP_270005212.1">
    <property type="nucleotide sequence ID" value="NZ_JAPFGC010000002.1"/>
</dbReference>
<comment type="caution">
    <text evidence="1">The sequence shown here is derived from an EMBL/GenBank/DDBJ whole genome shotgun (WGS) entry which is preliminary data.</text>
</comment>
<dbReference type="Proteomes" id="UP001149142">
    <property type="component" value="Unassembled WGS sequence"/>
</dbReference>
<sequence length="393" mass="46074">MKNFTIITVLFLVLSSCVGRKQIEKQLNTGNYDQAINNALKKLETNKNVKRKQDYVYMLREAYYKVVEDNLYRIDQLIKDGNPEYYQDIFNIYRQLDNRQNSIKSVLPLHLNGKEVKFKFNNYTSNIVAYKNKVSDYKYEQAKQLLATNAKYDARQAYTLLEDIEAINPNFKDIRELMDQAHFIGTDFVLVAVKNETNQIVPTRLEDDLLNLDTYGLNNKFWTSYHSTPLSDINYDYSMDLELKRINISPEHVYEKQQLRELEVVDGWEYVLDENGNVAKDSLGNDIKQDKIVTVRARFFEIQQVKSTQVIGKVVFTDLKQNQILESFPIDSEFIFENFYGRVNGDRRALNEDDIQLLGNRAVPFPSNEQMVFDTGEDLKLKLKDIIRRMTFS</sequence>
<reference evidence="1" key="1">
    <citation type="submission" date="2022-11" db="EMBL/GenBank/DDBJ databases">
        <title>Refractory cell wall polysaccharides provide important carbon source for microbial heterotrophs in the hadal ocean.</title>
        <authorList>
            <person name="Zhu X."/>
        </authorList>
    </citation>
    <scope>NUCLEOTIDE SEQUENCE</scope>
    <source>
        <strain evidence="1">MTRN7</strain>
    </source>
</reference>
<proteinExistence type="predicted"/>
<organism evidence="1 2">
    <name type="scientific">Mesoflavibacter profundi</name>
    <dbReference type="NCBI Taxonomy" id="2708110"/>
    <lineage>
        <taxon>Bacteria</taxon>
        <taxon>Pseudomonadati</taxon>
        <taxon>Bacteroidota</taxon>
        <taxon>Flavobacteriia</taxon>
        <taxon>Flavobacteriales</taxon>
        <taxon>Flavobacteriaceae</taxon>
        <taxon>Mesoflavibacter</taxon>
    </lineage>
</organism>
<gene>
    <name evidence="1" type="ORF">OOZ35_04980</name>
</gene>
<evidence type="ECO:0000313" key="2">
    <source>
        <dbReference type="Proteomes" id="UP001149142"/>
    </source>
</evidence>
<evidence type="ECO:0008006" key="3">
    <source>
        <dbReference type="Google" id="ProtNLM"/>
    </source>
</evidence>
<accession>A0ABT4RYG1</accession>